<proteinExistence type="inferred from homology"/>
<dbReference type="InterPro" id="IPR003690">
    <property type="entry name" value="MTERF"/>
</dbReference>
<evidence type="ECO:0000256" key="2">
    <source>
        <dbReference type="ARBA" id="ARBA00022472"/>
    </source>
</evidence>
<evidence type="ECO:0000256" key="1">
    <source>
        <dbReference type="ARBA" id="ARBA00007692"/>
    </source>
</evidence>
<evidence type="ECO:0000313" key="4">
    <source>
        <dbReference type="EMBL" id="RXI05209.1"/>
    </source>
</evidence>
<comment type="caution">
    <text evidence="4">The sequence shown here is derived from an EMBL/GenBank/DDBJ whole genome shotgun (WGS) entry which is preliminary data.</text>
</comment>
<comment type="similarity">
    <text evidence="1">Belongs to the mTERF family.</text>
</comment>
<dbReference type="AlphaFoldDB" id="A0A498KAG5"/>
<dbReference type="EMBL" id="RDQH01000328">
    <property type="protein sequence ID" value="RXI05209.1"/>
    <property type="molecule type" value="Genomic_DNA"/>
</dbReference>
<dbReference type="Gene3D" id="1.25.70.10">
    <property type="entry name" value="Transcription termination factor 3, mitochondrial"/>
    <property type="match status" value="1"/>
</dbReference>
<accession>A0A498KAG5</accession>
<keyword evidence="5" id="KW-1185">Reference proteome</keyword>
<sequence>MTVKAPVIMGYSLEKRIIPRFSVVKVLKLKGLMDENKNLGSVLCLTKKQFLERFVTGYRTEVPQLSRVYQGKAAIQDV</sequence>
<dbReference type="Pfam" id="PF02536">
    <property type="entry name" value="mTERF"/>
    <property type="match status" value="1"/>
</dbReference>
<dbReference type="GO" id="GO:0006353">
    <property type="term" value="P:DNA-templated transcription termination"/>
    <property type="evidence" value="ECO:0007669"/>
    <property type="project" value="UniProtKB-KW"/>
</dbReference>
<evidence type="ECO:0000256" key="3">
    <source>
        <dbReference type="ARBA" id="ARBA00022946"/>
    </source>
</evidence>
<name>A0A498KAG5_MALDO</name>
<dbReference type="GO" id="GO:0003676">
    <property type="term" value="F:nucleic acid binding"/>
    <property type="evidence" value="ECO:0007669"/>
    <property type="project" value="InterPro"/>
</dbReference>
<reference evidence="4 5" key="1">
    <citation type="submission" date="2018-10" db="EMBL/GenBank/DDBJ databases">
        <title>A high-quality apple genome assembly.</title>
        <authorList>
            <person name="Hu J."/>
        </authorList>
    </citation>
    <scope>NUCLEOTIDE SEQUENCE [LARGE SCALE GENOMIC DNA]</scope>
    <source>
        <strain evidence="5">cv. HFTH1</strain>
        <tissue evidence="4">Young leaf</tissue>
    </source>
</reference>
<protein>
    <submittedName>
        <fullName evidence="4">Uncharacterized protein</fullName>
    </submittedName>
</protein>
<keyword evidence="2" id="KW-0805">Transcription regulation</keyword>
<gene>
    <name evidence="4" type="ORF">DVH24_006466</name>
</gene>
<keyword evidence="2" id="KW-0804">Transcription</keyword>
<organism evidence="4 5">
    <name type="scientific">Malus domestica</name>
    <name type="common">Apple</name>
    <name type="synonym">Pyrus malus</name>
    <dbReference type="NCBI Taxonomy" id="3750"/>
    <lineage>
        <taxon>Eukaryota</taxon>
        <taxon>Viridiplantae</taxon>
        <taxon>Streptophyta</taxon>
        <taxon>Embryophyta</taxon>
        <taxon>Tracheophyta</taxon>
        <taxon>Spermatophyta</taxon>
        <taxon>Magnoliopsida</taxon>
        <taxon>eudicotyledons</taxon>
        <taxon>Gunneridae</taxon>
        <taxon>Pentapetalae</taxon>
        <taxon>rosids</taxon>
        <taxon>fabids</taxon>
        <taxon>Rosales</taxon>
        <taxon>Rosaceae</taxon>
        <taxon>Amygdaloideae</taxon>
        <taxon>Maleae</taxon>
        <taxon>Malus</taxon>
    </lineage>
</organism>
<dbReference type="InterPro" id="IPR038538">
    <property type="entry name" value="MTERF_sf"/>
</dbReference>
<keyword evidence="2" id="KW-0806">Transcription termination</keyword>
<dbReference type="Proteomes" id="UP000290289">
    <property type="component" value="Chromosome 2"/>
</dbReference>
<evidence type="ECO:0000313" key="5">
    <source>
        <dbReference type="Proteomes" id="UP000290289"/>
    </source>
</evidence>
<keyword evidence="3" id="KW-0809">Transit peptide</keyword>